<name>A0A2D3I6V0_9VIRU</name>
<organism evidence="1">
    <name type="scientific">White spot syndrome virus</name>
    <dbReference type="NCBI Taxonomy" id="342409"/>
    <lineage>
        <taxon>Viruses</taxon>
        <taxon>Viruses incertae sedis</taxon>
        <taxon>Naldaviricetes</taxon>
        <taxon>Nimaviridae</taxon>
        <taxon>Whispovirus</taxon>
    </lineage>
</organism>
<evidence type="ECO:0000313" key="1">
    <source>
        <dbReference type="EMBL" id="ATU84113.1"/>
    </source>
</evidence>
<accession>A0A2D3I6V0</accession>
<sequence length="64" mass="7068">MLSKTLIAIFILSDSFEKFCCKLLIFEITCSLSISSSLSVSLMAHEEACLVSDTIFVLMASISW</sequence>
<proteinExistence type="predicted"/>
<protein>
    <submittedName>
        <fullName evidence="1">ORF939</fullName>
    </submittedName>
</protein>
<dbReference type="EMBL" id="MF768985">
    <property type="protein sequence ID" value="ATU84113.1"/>
    <property type="molecule type" value="Genomic_DNA"/>
</dbReference>
<dbReference type="Proteomes" id="UP000267516">
    <property type="component" value="Segment"/>
</dbReference>
<reference evidence="1" key="1">
    <citation type="journal article" date="2018" name="Aquaculture">
        <title>Complete genome sequence of a white spot syndrome virus associated with a disease incursion in Australia.</title>
        <authorList>
            <person name="Oakey J."/>
            <person name="Smith C.S."/>
        </authorList>
    </citation>
    <scope>NUCLEOTIDE SEQUENCE [LARGE SCALE GENOMIC DNA]</scope>
    <source>
        <strain evidence="1">WSSV-AU</strain>
    </source>
</reference>